<reference evidence="2" key="1">
    <citation type="submission" date="2016-10" db="EMBL/GenBank/DDBJ databases">
        <title>The High Quality Genome of Vibrio alginolyticus K01M1.</title>
        <authorList>
            <person name="Wendling C."/>
            <person name="Chibani C.M."/>
            <person name="Hertel R."/>
            <person name="Sproer C."/>
            <person name="Bunk B."/>
            <person name="Overmann J."/>
            <person name="Roth O."/>
            <person name="Liesegang H."/>
        </authorList>
    </citation>
    <scope>NUCLEOTIDE SEQUENCE</scope>
    <source>
        <strain evidence="2">K05K4</strain>
    </source>
</reference>
<feature type="signal peptide" evidence="1">
    <location>
        <begin position="1"/>
        <end position="28"/>
    </location>
</feature>
<dbReference type="PROSITE" id="PS51257">
    <property type="entry name" value="PROKAR_LIPOPROTEIN"/>
    <property type="match status" value="1"/>
</dbReference>
<dbReference type="RefSeq" id="WP_005373343.1">
    <property type="nucleotide sequence ID" value="NZ_AP023186.1"/>
</dbReference>
<gene>
    <name evidence="2" type="ORF">K05K4_43860</name>
</gene>
<proteinExistence type="predicted"/>
<keyword evidence="1" id="KW-0732">Signal</keyword>
<name>A0A1W6UT44_VIBAL</name>
<evidence type="ECO:0000256" key="1">
    <source>
        <dbReference type="SAM" id="SignalP"/>
    </source>
</evidence>
<sequence>MLKFNEIYKSIVMVGFSFIVSFSNFVSASCNQNSVIFTCDLENKGGSLKACFNQAENSMYFVVDENGLKTVYAPRKGKSLDNYKWIDISLEEPEFIPLKFEVNENKNAYFSLTRGGGRLSVVASFVDMIEDENAVEYYCELGTETALDPNVRLKIKHVKPNEFEAWG</sequence>
<protein>
    <submittedName>
        <fullName evidence="2">Uncharacterized protein</fullName>
    </submittedName>
</protein>
<dbReference type="EMBL" id="CP017903">
    <property type="protein sequence ID" value="ARP21105.1"/>
    <property type="molecule type" value="Genomic_DNA"/>
</dbReference>
<accession>A0A1W6UT44</accession>
<organism evidence="2">
    <name type="scientific">Vibrio alginolyticus</name>
    <dbReference type="NCBI Taxonomy" id="663"/>
    <lineage>
        <taxon>Bacteria</taxon>
        <taxon>Pseudomonadati</taxon>
        <taxon>Pseudomonadota</taxon>
        <taxon>Gammaproteobacteria</taxon>
        <taxon>Vibrionales</taxon>
        <taxon>Vibrionaceae</taxon>
        <taxon>Vibrio</taxon>
    </lineage>
</organism>
<dbReference type="AlphaFoldDB" id="A0A1W6UT44"/>
<feature type="chain" id="PRO_5011401077" evidence="1">
    <location>
        <begin position="29"/>
        <end position="167"/>
    </location>
</feature>
<evidence type="ECO:0000313" key="2">
    <source>
        <dbReference type="EMBL" id="ARP21105.1"/>
    </source>
</evidence>